<dbReference type="EnsemblMetazoa" id="AMEC019350-RA">
    <property type="protein sequence ID" value="AMEC019350-PA"/>
    <property type="gene ID" value="AMEC019350"/>
</dbReference>
<keyword evidence="1 2" id="KW-0732">Signal</keyword>
<reference evidence="3" key="2">
    <citation type="submission" date="2020-05" db="UniProtKB">
        <authorList>
            <consortium name="EnsemblMetazoa"/>
        </authorList>
    </citation>
    <scope>IDENTIFICATION</scope>
    <source>
        <strain evidence="3">CM1001059</strain>
    </source>
</reference>
<evidence type="ECO:0000256" key="2">
    <source>
        <dbReference type="SAM" id="SignalP"/>
    </source>
</evidence>
<evidence type="ECO:0000256" key="1">
    <source>
        <dbReference type="ARBA" id="ARBA00022729"/>
    </source>
</evidence>
<dbReference type="SUPFAM" id="SSF53850">
    <property type="entry name" value="Periplasmic binding protein-like II"/>
    <property type="match status" value="1"/>
</dbReference>
<organism evidence="3 4">
    <name type="scientific">Anopheles melas</name>
    <dbReference type="NCBI Taxonomy" id="34690"/>
    <lineage>
        <taxon>Eukaryota</taxon>
        <taxon>Metazoa</taxon>
        <taxon>Ecdysozoa</taxon>
        <taxon>Arthropoda</taxon>
        <taxon>Hexapoda</taxon>
        <taxon>Insecta</taxon>
        <taxon>Pterygota</taxon>
        <taxon>Neoptera</taxon>
        <taxon>Endopterygota</taxon>
        <taxon>Diptera</taxon>
        <taxon>Nematocera</taxon>
        <taxon>Culicoidea</taxon>
        <taxon>Culicidae</taxon>
        <taxon>Anophelinae</taxon>
        <taxon>Anopheles</taxon>
    </lineage>
</organism>
<dbReference type="AlphaFoldDB" id="A0A182UFA8"/>
<dbReference type="GO" id="GO:0015888">
    <property type="term" value="P:thiamine transport"/>
    <property type="evidence" value="ECO:0007669"/>
    <property type="project" value="TreeGrafter"/>
</dbReference>
<dbReference type="PANTHER" id="PTHR30006:SF2">
    <property type="entry name" value="ABC TRANSPORTER SUBSTRATE-BINDING PROTEIN"/>
    <property type="match status" value="1"/>
</dbReference>
<reference evidence="4" key="1">
    <citation type="submission" date="2014-01" db="EMBL/GenBank/DDBJ databases">
        <title>The Genome Sequence of Anopheles melas CM1001059_A (V2).</title>
        <authorList>
            <consortium name="The Broad Institute Genomics Platform"/>
            <person name="Neafsey D.E."/>
            <person name="Besansky N."/>
            <person name="Howell P."/>
            <person name="Walton C."/>
            <person name="Young S.K."/>
            <person name="Zeng Q."/>
            <person name="Gargeya S."/>
            <person name="Fitzgerald M."/>
            <person name="Haas B."/>
            <person name="Abouelleil A."/>
            <person name="Allen A.W."/>
            <person name="Alvarado L."/>
            <person name="Arachchi H.M."/>
            <person name="Berlin A.M."/>
            <person name="Chapman S.B."/>
            <person name="Gainer-Dewar J."/>
            <person name="Goldberg J."/>
            <person name="Griggs A."/>
            <person name="Gujja S."/>
            <person name="Hansen M."/>
            <person name="Howarth C."/>
            <person name="Imamovic A."/>
            <person name="Ireland A."/>
            <person name="Larimer J."/>
            <person name="McCowan C."/>
            <person name="Murphy C."/>
            <person name="Pearson M."/>
            <person name="Poon T.W."/>
            <person name="Priest M."/>
            <person name="Roberts A."/>
            <person name="Saif S."/>
            <person name="Shea T."/>
            <person name="Sisk P."/>
            <person name="Sykes S."/>
            <person name="Wortman J."/>
            <person name="Nusbaum C."/>
            <person name="Birren B."/>
        </authorList>
    </citation>
    <scope>NUCLEOTIDE SEQUENCE [LARGE SCALE GENOMIC DNA]</scope>
    <source>
        <strain evidence="4">CM1001059</strain>
    </source>
</reference>
<dbReference type="VEuPathDB" id="VectorBase:AMEC019350"/>
<sequence length="113" mass="12234">MFKRLAFAAAVVAGFALQAQAATELTVYTALEAEQLAAYKKAFEKENPDIEIKWVRDSTGIITAKLLAEKDRPQADAVWGLAASSLAILDQNGMLEAYAPKDLGKISANYRDA</sequence>
<evidence type="ECO:0000313" key="4">
    <source>
        <dbReference type="Proteomes" id="UP000075902"/>
    </source>
</evidence>
<dbReference type="GO" id="GO:0030976">
    <property type="term" value="F:thiamine pyrophosphate binding"/>
    <property type="evidence" value="ECO:0007669"/>
    <property type="project" value="TreeGrafter"/>
</dbReference>
<feature type="chain" id="PRO_5008138147" description="2-aminoethylphosphonate ABC transporter substrate-binding protein" evidence="2">
    <location>
        <begin position="22"/>
        <end position="113"/>
    </location>
</feature>
<dbReference type="GO" id="GO:0030975">
    <property type="term" value="F:thiamine binding"/>
    <property type="evidence" value="ECO:0007669"/>
    <property type="project" value="TreeGrafter"/>
</dbReference>
<evidence type="ECO:0008006" key="5">
    <source>
        <dbReference type="Google" id="ProtNLM"/>
    </source>
</evidence>
<proteinExistence type="predicted"/>
<dbReference type="Proteomes" id="UP000075902">
    <property type="component" value="Unassembled WGS sequence"/>
</dbReference>
<accession>A0A182UFA8</accession>
<evidence type="ECO:0000313" key="3">
    <source>
        <dbReference type="EnsemblMetazoa" id="AMEC019350-PA"/>
    </source>
</evidence>
<dbReference type="Gene3D" id="3.40.190.10">
    <property type="entry name" value="Periplasmic binding protein-like II"/>
    <property type="match status" value="1"/>
</dbReference>
<name>A0A182UFA8_9DIPT</name>
<dbReference type="PANTHER" id="PTHR30006">
    <property type="entry name" value="THIAMINE-BINDING PERIPLASMIC PROTEIN-RELATED"/>
    <property type="match status" value="1"/>
</dbReference>
<feature type="signal peptide" evidence="2">
    <location>
        <begin position="1"/>
        <end position="21"/>
    </location>
</feature>
<protein>
    <recommendedName>
        <fullName evidence="5">2-aminoethylphosphonate ABC transporter substrate-binding protein</fullName>
    </recommendedName>
</protein>
<keyword evidence="4" id="KW-1185">Reference proteome</keyword>